<dbReference type="InterPro" id="IPR016454">
    <property type="entry name" value="Cysteine_dSase"/>
</dbReference>
<keyword evidence="8" id="KW-0411">Iron-sulfur</keyword>
<evidence type="ECO:0000259" key="11">
    <source>
        <dbReference type="Pfam" id="PF00266"/>
    </source>
</evidence>
<evidence type="ECO:0000256" key="5">
    <source>
        <dbReference type="ARBA" id="ARBA00022723"/>
    </source>
</evidence>
<evidence type="ECO:0000256" key="3">
    <source>
        <dbReference type="ARBA" id="ARBA00012239"/>
    </source>
</evidence>
<keyword evidence="5" id="KW-0479">Metal-binding</keyword>
<dbReference type="Pfam" id="PF00266">
    <property type="entry name" value="Aminotran_5"/>
    <property type="match status" value="1"/>
</dbReference>
<dbReference type="Proteomes" id="UP001261624">
    <property type="component" value="Unassembled WGS sequence"/>
</dbReference>
<keyword evidence="4" id="KW-0808">Transferase</keyword>
<comment type="similarity">
    <text evidence="2">Belongs to the class-V pyridoxal-phosphate-dependent aminotransferase family. NifS/IscS subfamily.</text>
</comment>
<dbReference type="RefSeq" id="WP_311686353.1">
    <property type="nucleotide sequence ID" value="NZ_JAVRHM010000020.1"/>
</dbReference>
<feature type="domain" description="Aminotransferase class V" evidence="11">
    <location>
        <begin position="7"/>
        <end position="366"/>
    </location>
</feature>
<evidence type="ECO:0000256" key="1">
    <source>
        <dbReference type="ARBA" id="ARBA00001933"/>
    </source>
</evidence>
<dbReference type="SUPFAM" id="SSF53383">
    <property type="entry name" value="PLP-dependent transferases"/>
    <property type="match status" value="1"/>
</dbReference>
<evidence type="ECO:0000256" key="8">
    <source>
        <dbReference type="ARBA" id="ARBA00023014"/>
    </source>
</evidence>
<evidence type="ECO:0000313" key="13">
    <source>
        <dbReference type="Proteomes" id="UP001261624"/>
    </source>
</evidence>
<dbReference type="Gene3D" id="3.90.1150.10">
    <property type="entry name" value="Aspartate Aminotransferase, domain 1"/>
    <property type="match status" value="1"/>
</dbReference>
<dbReference type="PROSITE" id="PS00595">
    <property type="entry name" value="AA_TRANSFER_CLASS_5"/>
    <property type="match status" value="1"/>
</dbReference>
<sequence>MTEKKKIYLDYNATTPVDQRVVDAMLPYFTEKFGNASSDHIYGWDAAEAVEIAREQIGRLISCKSNEITFTSGATEAANLALSGYCEGNRSKGNHIITCKTEHKAVLDTMEALETKGFEVTYLGVDANGNINLQELEEAITSKTILVCLMLANNETGLIPPIQAIERIVNSKDVKLMSDITQAVGKIPVDLRKLNLDLAFFSSHKIYGPKGVGALYINKQNKVEMDPYIFGGGQEKGIRPGTLNVPGIVGFGKAADIAFSDMEMESERMVKLRNKLDDDLKHIAGAIINAGSCERLPNTTNISFKNIDGNLFLRKLNSLAISRSSACTSNTVQPSHVLRAMGLKDDLALSSFRFSLGRNTSTEDIEFAVKEITKNIGQLNRAMV</sequence>
<accession>A0ABU3E573</accession>
<dbReference type="InterPro" id="IPR015422">
    <property type="entry name" value="PyrdxlP-dep_Trfase_small"/>
</dbReference>
<evidence type="ECO:0000256" key="7">
    <source>
        <dbReference type="ARBA" id="ARBA00023004"/>
    </source>
</evidence>
<evidence type="ECO:0000256" key="9">
    <source>
        <dbReference type="ARBA" id="ARBA00050776"/>
    </source>
</evidence>
<evidence type="ECO:0000256" key="10">
    <source>
        <dbReference type="RuleBase" id="RU004504"/>
    </source>
</evidence>
<dbReference type="PANTHER" id="PTHR11601">
    <property type="entry name" value="CYSTEINE DESULFURYLASE FAMILY MEMBER"/>
    <property type="match status" value="1"/>
</dbReference>
<reference evidence="12 13" key="1">
    <citation type="submission" date="2023-09" db="EMBL/GenBank/DDBJ databases">
        <authorList>
            <person name="Rey-Velasco X."/>
        </authorList>
    </citation>
    <scope>NUCLEOTIDE SEQUENCE [LARGE SCALE GENOMIC DNA]</scope>
    <source>
        <strain evidence="12 13">F188</strain>
    </source>
</reference>
<evidence type="ECO:0000256" key="6">
    <source>
        <dbReference type="ARBA" id="ARBA00022898"/>
    </source>
</evidence>
<gene>
    <name evidence="12" type="ORF">RM549_15225</name>
</gene>
<comment type="cofactor">
    <cofactor evidence="1 10">
        <name>pyridoxal 5'-phosphate</name>
        <dbReference type="ChEBI" id="CHEBI:597326"/>
    </cofactor>
</comment>
<dbReference type="InterPro" id="IPR015424">
    <property type="entry name" value="PyrdxlP-dep_Trfase"/>
</dbReference>
<keyword evidence="7" id="KW-0408">Iron</keyword>
<evidence type="ECO:0000256" key="4">
    <source>
        <dbReference type="ARBA" id="ARBA00022679"/>
    </source>
</evidence>
<dbReference type="InterPro" id="IPR020578">
    <property type="entry name" value="Aminotrans_V_PyrdxlP_BS"/>
</dbReference>
<dbReference type="Gene3D" id="3.40.640.10">
    <property type="entry name" value="Type I PLP-dependent aspartate aminotransferase-like (Major domain)"/>
    <property type="match status" value="1"/>
</dbReference>
<evidence type="ECO:0000256" key="2">
    <source>
        <dbReference type="ARBA" id="ARBA00006490"/>
    </source>
</evidence>
<dbReference type="PIRSF" id="PIRSF005572">
    <property type="entry name" value="NifS"/>
    <property type="match status" value="1"/>
</dbReference>
<protein>
    <recommendedName>
        <fullName evidence="3">cysteine desulfurase</fullName>
        <ecNumber evidence="3">2.8.1.7</ecNumber>
    </recommendedName>
</protein>
<organism evidence="12 13">
    <name type="scientific">Autumnicola patrickiae</name>
    <dbReference type="NCBI Taxonomy" id="3075591"/>
    <lineage>
        <taxon>Bacteria</taxon>
        <taxon>Pseudomonadati</taxon>
        <taxon>Bacteroidota</taxon>
        <taxon>Flavobacteriia</taxon>
        <taxon>Flavobacteriales</taxon>
        <taxon>Flavobacteriaceae</taxon>
        <taxon>Autumnicola</taxon>
    </lineage>
</organism>
<comment type="caution">
    <text evidence="12">The sequence shown here is derived from an EMBL/GenBank/DDBJ whole genome shotgun (WGS) entry which is preliminary data.</text>
</comment>
<name>A0ABU3E573_9FLAO</name>
<dbReference type="InterPro" id="IPR000192">
    <property type="entry name" value="Aminotrans_V_dom"/>
</dbReference>
<dbReference type="EMBL" id="JAVRHM010000020">
    <property type="protein sequence ID" value="MDT0691145.1"/>
    <property type="molecule type" value="Genomic_DNA"/>
</dbReference>
<dbReference type="InterPro" id="IPR015421">
    <property type="entry name" value="PyrdxlP-dep_Trfase_major"/>
</dbReference>
<dbReference type="EC" id="2.8.1.7" evidence="3"/>
<comment type="catalytic activity">
    <reaction evidence="9">
        <text>(sulfur carrier)-H + L-cysteine = (sulfur carrier)-SH + L-alanine</text>
        <dbReference type="Rhea" id="RHEA:43892"/>
        <dbReference type="Rhea" id="RHEA-COMP:14737"/>
        <dbReference type="Rhea" id="RHEA-COMP:14739"/>
        <dbReference type="ChEBI" id="CHEBI:29917"/>
        <dbReference type="ChEBI" id="CHEBI:35235"/>
        <dbReference type="ChEBI" id="CHEBI:57972"/>
        <dbReference type="ChEBI" id="CHEBI:64428"/>
        <dbReference type="EC" id="2.8.1.7"/>
    </reaction>
</comment>
<proteinExistence type="inferred from homology"/>
<evidence type="ECO:0000313" key="12">
    <source>
        <dbReference type="EMBL" id="MDT0691145.1"/>
    </source>
</evidence>
<dbReference type="PANTHER" id="PTHR11601:SF34">
    <property type="entry name" value="CYSTEINE DESULFURASE"/>
    <property type="match status" value="1"/>
</dbReference>
<keyword evidence="6" id="KW-0663">Pyridoxal phosphate</keyword>
<keyword evidence="13" id="KW-1185">Reference proteome</keyword>